<dbReference type="Proteomes" id="UP000037594">
    <property type="component" value="Unassembled WGS sequence"/>
</dbReference>
<name>A0A0J8TWB5_9MYCO</name>
<dbReference type="AlphaFoldDB" id="A0A0J8TWB5"/>
<feature type="compositionally biased region" description="Acidic residues" evidence="1">
    <location>
        <begin position="1"/>
        <end position="52"/>
    </location>
</feature>
<feature type="compositionally biased region" description="Low complexity" evidence="1">
    <location>
        <begin position="53"/>
        <end position="69"/>
    </location>
</feature>
<reference evidence="2 3" key="1">
    <citation type="submission" date="2015-06" db="EMBL/GenBank/DDBJ databases">
        <title>Genome sequence of Mycobacterium conceptionense strain MLE.</title>
        <authorList>
            <person name="Greninger A.L."/>
            <person name="Cunningham G."/>
            <person name="Chiu C.Y."/>
            <person name="Miller S."/>
        </authorList>
    </citation>
    <scope>NUCLEOTIDE SEQUENCE [LARGE SCALE GENOMIC DNA]</scope>
    <source>
        <strain evidence="2 3">MLE</strain>
    </source>
</reference>
<feature type="region of interest" description="Disordered" evidence="1">
    <location>
        <begin position="1"/>
        <end position="79"/>
    </location>
</feature>
<comment type="caution">
    <text evidence="2">The sequence shown here is derived from an EMBL/GenBank/DDBJ whole genome shotgun (WGS) entry which is preliminary data.</text>
</comment>
<organism evidence="2 3">
    <name type="scientific">Mycolicibacterium conceptionense</name>
    <dbReference type="NCBI Taxonomy" id="451644"/>
    <lineage>
        <taxon>Bacteria</taxon>
        <taxon>Bacillati</taxon>
        <taxon>Actinomycetota</taxon>
        <taxon>Actinomycetes</taxon>
        <taxon>Mycobacteriales</taxon>
        <taxon>Mycobacteriaceae</taxon>
        <taxon>Mycolicibacterium</taxon>
    </lineage>
</organism>
<evidence type="ECO:0000313" key="2">
    <source>
        <dbReference type="EMBL" id="KMV13721.1"/>
    </source>
</evidence>
<proteinExistence type="predicted"/>
<dbReference type="EMBL" id="LFOD01000076">
    <property type="protein sequence ID" value="KMV13721.1"/>
    <property type="molecule type" value="Genomic_DNA"/>
</dbReference>
<evidence type="ECO:0000256" key="1">
    <source>
        <dbReference type="SAM" id="MobiDB-lite"/>
    </source>
</evidence>
<accession>A0A0J8TWB5</accession>
<protein>
    <submittedName>
        <fullName evidence="2">Uncharacterized protein</fullName>
    </submittedName>
</protein>
<evidence type="ECO:0000313" key="3">
    <source>
        <dbReference type="Proteomes" id="UP000037594"/>
    </source>
</evidence>
<sequence length="121" mass="12877">MCWPLDDEPDELDEPEDPDELDEPEDPDDEPDELDPEESDDDPEDELEDDDGSSTSGIGMGSMLSRSSGMSGGATGGCPLIISGPLALLTSVDQPPLPSVAPMLHDTWRLPADQLGSEIVL</sequence>
<gene>
    <name evidence="2" type="ORF">ACT17_33850</name>
</gene>